<dbReference type="Proteomes" id="UP000186176">
    <property type="component" value="Unassembled WGS sequence"/>
</dbReference>
<sequence>MKSRKIWAVEGEGKKKRLFLWTTIFSILGILRNTLVNCATITPTSMFVTQNMINTSSSFCWEYSGKTMYLPITSTFSTGWDNTLLIQFDLSKYSKNIRSSSTTSYLSLKTYCDSYNCVCNAKSLVLKFVKICEDLCSMNTSTAKDPSTVVSILETTDYASQDMQTSPATITIRTDYIFKYSGLTDIADTCNFKYFTLGIVNVGNCNAWVHVNSWTIDGI</sequence>
<dbReference type="AlphaFoldDB" id="A0A1J4MN24"/>
<dbReference type="GeneID" id="39978759"/>
<reference evidence="1 2" key="1">
    <citation type="submission" date="2016-10" db="EMBL/GenBank/DDBJ databases">
        <title>Reductive evolution of mitochondrial metabolism and differential evolution of invasion-related proteins in Cryptosporidium.</title>
        <authorList>
            <person name="Liu S."/>
            <person name="Roellig D.M."/>
            <person name="Guo Y."/>
            <person name="Li N."/>
            <person name="Frace M.A."/>
            <person name="Tang K."/>
            <person name="Zhang L."/>
            <person name="Feng Y."/>
            <person name="Xiao L."/>
        </authorList>
    </citation>
    <scope>NUCLEOTIDE SEQUENCE [LARGE SCALE GENOMIC DNA]</scope>
    <source>
        <strain evidence="1">39726</strain>
    </source>
</reference>
<accession>A0A1J4MN24</accession>
<comment type="caution">
    <text evidence="1">The sequence shown here is derived from an EMBL/GenBank/DDBJ whole genome shotgun (WGS) entry which is preliminary data.</text>
</comment>
<dbReference type="EMBL" id="LRBP01000001">
    <property type="protein sequence ID" value="OII75447.1"/>
    <property type="molecule type" value="Genomic_DNA"/>
</dbReference>
<keyword evidence="2" id="KW-1185">Reference proteome</keyword>
<gene>
    <name evidence="1" type="ORF">cubi_01968</name>
</gene>
<protein>
    <submittedName>
        <fullName evidence="1">Uncharacterized protein</fullName>
    </submittedName>
</protein>
<dbReference type="VEuPathDB" id="CryptoDB:cubi_01968"/>
<dbReference type="RefSeq" id="XP_028876454.1">
    <property type="nucleotide sequence ID" value="XM_029018980.1"/>
</dbReference>
<proteinExistence type="predicted"/>
<name>A0A1J4MN24_9CRYT</name>
<dbReference type="OrthoDB" id="342320at2759"/>
<organism evidence="1 2">
    <name type="scientific">Cryptosporidium ubiquitum</name>
    <dbReference type="NCBI Taxonomy" id="857276"/>
    <lineage>
        <taxon>Eukaryota</taxon>
        <taxon>Sar</taxon>
        <taxon>Alveolata</taxon>
        <taxon>Apicomplexa</taxon>
        <taxon>Conoidasida</taxon>
        <taxon>Coccidia</taxon>
        <taxon>Eucoccidiorida</taxon>
        <taxon>Eimeriorina</taxon>
        <taxon>Cryptosporidiidae</taxon>
        <taxon>Cryptosporidium</taxon>
    </lineage>
</organism>
<evidence type="ECO:0000313" key="2">
    <source>
        <dbReference type="Proteomes" id="UP000186176"/>
    </source>
</evidence>
<evidence type="ECO:0000313" key="1">
    <source>
        <dbReference type="EMBL" id="OII75447.1"/>
    </source>
</evidence>